<dbReference type="InterPro" id="IPR050984">
    <property type="entry name" value="Gfo/Idh/MocA_domain"/>
</dbReference>
<dbReference type="PROSITE" id="PS51186">
    <property type="entry name" value="GNAT"/>
    <property type="match status" value="1"/>
</dbReference>
<dbReference type="EMBL" id="JXKH01000005">
    <property type="protein sequence ID" value="OJG18035.1"/>
    <property type="molecule type" value="Genomic_DNA"/>
</dbReference>
<accession>A0A1L8REB8</accession>
<dbReference type="InterPro" id="IPR016181">
    <property type="entry name" value="Acyl_CoA_acyltransferase"/>
</dbReference>
<evidence type="ECO:0000256" key="2">
    <source>
        <dbReference type="ARBA" id="ARBA00023002"/>
    </source>
</evidence>
<dbReference type="InterPro" id="IPR000182">
    <property type="entry name" value="GNAT_dom"/>
</dbReference>
<dbReference type="Gene3D" id="3.30.360.10">
    <property type="entry name" value="Dihydrodipicolinate Reductase, domain 2"/>
    <property type="match status" value="1"/>
</dbReference>
<dbReference type="PANTHER" id="PTHR22604">
    <property type="entry name" value="OXIDOREDUCTASES"/>
    <property type="match status" value="1"/>
</dbReference>
<dbReference type="InterPro" id="IPR055170">
    <property type="entry name" value="GFO_IDH_MocA-like_dom"/>
</dbReference>
<dbReference type="Proteomes" id="UP000181884">
    <property type="component" value="Unassembled WGS sequence"/>
</dbReference>
<sequence length="482" mass="54115">MEKIKIGIMSAANIVPRVVAGMRESGVAEPTALAARSLEKATALAQSLDIPKVYETYEELVADRSLDLIYIPVYNQGHFAAAKMALEAGHHVLLEKPFTQTLAEAQALFQLAAEKKLFLMEAQKAVFLPLTQQIKQLLDQKVLGEVKYIRSKTAYPGAAQRITWFLDRQAGGGSLHSSGVYALHYLQYLLNEPIAELAGTSLLAPEQTDTSFQLSLRLGNTLASIFNTTDLATENELVIFGTEGTLTVPSFWKSQTAQLETSAGVQTISAPFASDFADEFRHVAACLKKGVLTSPIMTPAITLRTVGLIEKTYRQWYQQTSFRLVPAEKRLPELEQQVKAIWPEVFTPILGEKQVTYMLAHYQSLTNIKEDIARGIRYYLLELDHEVVGYTAIEWQSDALYISKLYLQNIARGLGLAREVFDFYEKLALSEGRDRLRLRVNRENHQAVAVYEHRGFTVTVTEDTPLTEGFWLRDFVMEKRLS</sequence>
<evidence type="ECO:0000256" key="1">
    <source>
        <dbReference type="ARBA" id="ARBA00010928"/>
    </source>
</evidence>
<dbReference type="PANTHER" id="PTHR22604:SF105">
    <property type="entry name" value="TRANS-1,2-DIHYDROBENZENE-1,2-DIOL DEHYDROGENASE"/>
    <property type="match status" value="1"/>
</dbReference>
<dbReference type="GO" id="GO:0000166">
    <property type="term" value="F:nucleotide binding"/>
    <property type="evidence" value="ECO:0007669"/>
    <property type="project" value="InterPro"/>
</dbReference>
<dbReference type="AlphaFoldDB" id="A0A1L8REB8"/>
<dbReference type="GO" id="GO:0016747">
    <property type="term" value="F:acyltransferase activity, transferring groups other than amino-acyl groups"/>
    <property type="evidence" value="ECO:0007669"/>
    <property type="project" value="InterPro"/>
</dbReference>
<dbReference type="Gene3D" id="3.40.630.30">
    <property type="match status" value="1"/>
</dbReference>
<dbReference type="Pfam" id="PF01408">
    <property type="entry name" value="GFO_IDH_MocA"/>
    <property type="match status" value="1"/>
</dbReference>
<comment type="caution">
    <text evidence="4">The sequence shown here is derived from an EMBL/GenBank/DDBJ whole genome shotgun (WGS) entry which is preliminary data.</text>
</comment>
<proteinExistence type="inferred from homology"/>
<name>A0A1L8REB8_9ENTE</name>
<dbReference type="GO" id="GO:0016491">
    <property type="term" value="F:oxidoreductase activity"/>
    <property type="evidence" value="ECO:0007669"/>
    <property type="project" value="UniProtKB-KW"/>
</dbReference>
<evidence type="ECO:0000259" key="3">
    <source>
        <dbReference type="PROSITE" id="PS51186"/>
    </source>
</evidence>
<dbReference type="STRING" id="214095.RU97_GL002108"/>
<dbReference type="Pfam" id="PF22725">
    <property type="entry name" value="GFO_IDH_MocA_C3"/>
    <property type="match status" value="1"/>
</dbReference>
<dbReference type="InterPro" id="IPR036291">
    <property type="entry name" value="NAD(P)-bd_dom_sf"/>
</dbReference>
<comment type="similarity">
    <text evidence="1">Belongs to the Gfo/Idh/MocA family.</text>
</comment>
<dbReference type="SUPFAM" id="SSF55729">
    <property type="entry name" value="Acyl-CoA N-acyltransferases (Nat)"/>
    <property type="match status" value="1"/>
</dbReference>
<evidence type="ECO:0000313" key="5">
    <source>
        <dbReference type="Proteomes" id="UP000181884"/>
    </source>
</evidence>
<dbReference type="InterPro" id="IPR000683">
    <property type="entry name" value="Gfo/Idh/MocA-like_OxRdtase_N"/>
</dbReference>
<dbReference type="Gene3D" id="3.40.50.720">
    <property type="entry name" value="NAD(P)-binding Rossmann-like Domain"/>
    <property type="match status" value="1"/>
</dbReference>
<dbReference type="Pfam" id="PF13673">
    <property type="entry name" value="Acetyltransf_10"/>
    <property type="match status" value="1"/>
</dbReference>
<keyword evidence="5" id="KW-1185">Reference proteome</keyword>
<evidence type="ECO:0000313" key="4">
    <source>
        <dbReference type="EMBL" id="OJG18035.1"/>
    </source>
</evidence>
<keyword evidence="2" id="KW-0560">Oxidoreductase</keyword>
<dbReference type="CDD" id="cd04301">
    <property type="entry name" value="NAT_SF"/>
    <property type="match status" value="1"/>
</dbReference>
<gene>
    <name evidence="4" type="ORF">RU97_GL002108</name>
</gene>
<feature type="domain" description="N-acetyltransferase" evidence="3">
    <location>
        <begin position="322"/>
        <end position="482"/>
    </location>
</feature>
<dbReference type="SUPFAM" id="SSF51735">
    <property type="entry name" value="NAD(P)-binding Rossmann-fold domains"/>
    <property type="match status" value="1"/>
</dbReference>
<dbReference type="RefSeq" id="WP_071858967.1">
    <property type="nucleotide sequence ID" value="NZ_JXKH01000005.1"/>
</dbReference>
<protein>
    <recommendedName>
        <fullName evidence="3">N-acetyltransferase domain-containing protein</fullName>
    </recommendedName>
</protein>
<dbReference type="SUPFAM" id="SSF55347">
    <property type="entry name" value="Glyceraldehyde-3-phosphate dehydrogenase-like, C-terminal domain"/>
    <property type="match status" value="1"/>
</dbReference>
<reference evidence="4 5" key="1">
    <citation type="submission" date="2014-12" db="EMBL/GenBank/DDBJ databases">
        <title>Draft genome sequences of 29 type strains of Enterococci.</title>
        <authorList>
            <person name="Zhong Z."/>
            <person name="Sun Z."/>
            <person name="Liu W."/>
            <person name="Zhang W."/>
            <person name="Zhang H."/>
        </authorList>
    </citation>
    <scope>NUCLEOTIDE SEQUENCE [LARGE SCALE GENOMIC DNA]</scope>
    <source>
        <strain evidence="4 5">DSM 17029</strain>
    </source>
</reference>
<organism evidence="4 5">
    <name type="scientific">Enterococcus canis</name>
    <dbReference type="NCBI Taxonomy" id="214095"/>
    <lineage>
        <taxon>Bacteria</taxon>
        <taxon>Bacillati</taxon>
        <taxon>Bacillota</taxon>
        <taxon>Bacilli</taxon>
        <taxon>Lactobacillales</taxon>
        <taxon>Enterococcaceae</taxon>
        <taxon>Enterococcus</taxon>
    </lineage>
</organism>